<protein>
    <submittedName>
        <fullName evidence="2">Glyoxalase</fullName>
    </submittedName>
</protein>
<accession>A0A149PBY5</accession>
<feature type="domain" description="Glyoxalase/fosfomycin resistance/dioxygenase" evidence="1">
    <location>
        <begin position="9"/>
        <end position="81"/>
    </location>
</feature>
<dbReference type="InterPro" id="IPR004360">
    <property type="entry name" value="Glyas_Fos-R_dOase_dom"/>
</dbReference>
<dbReference type="RefSeq" id="WP_062137787.1">
    <property type="nucleotide sequence ID" value="NZ_LRBG01000039.1"/>
</dbReference>
<dbReference type="SUPFAM" id="SSF54593">
    <property type="entry name" value="Glyoxalase/Bleomycin resistance protein/Dihydroxybiphenyl dioxygenase"/>
    <property type="match status" value="1"/>
</dbReference>
<gene>
    <name evidence="2" type="ORF">CI15_33945</name>
</gene>
<evidence type="ECO:0000259" key="1">
    <source>
        <dbReference type="Pfam" id="PF00903"/>
    </source>
</evidence>
<evidence type="ECO:0000313" key="2">
    <source>
        <dbReference type="EMBL" id="KXU82526.1"/>
    </source>
</evidence>
<dbReference type="OrthoDB" id="6874672at2"/>
<dbReference type="EMBL" id="LRBG01000039">
    <property type="protein sequence ID" value="KXU82526.1"/>
    <property type="molecule type" value="Genomic_DNA"/>
</dbReference>
<keyword evidence="3" id="KW-1185">Reference proteome</keyword>
<reference evidence="2 3" key="1">
    <citation type="journal article" date="2015" name="Int. J. Syst. Evol. Microbiol.">
        <title>Burkholderia monticola sp. nov., isolated from mountain soil.</title>
        <authorList>
            <person name="Baek I."/>
            <person name="Seo B."/>
            <person name="Lee I."/>
            <person name="Yi H."/>
            <person name="Chun J."/>
        </authorList>
    </citation>
    <scope>NUCLEOTIDE SEQUENCE [LARGE SCALE GENOMIC DNA]</scope>
    <source>
        <strain evidence="2 3">JC2948</strain>
    </source>
</reference>
<dbReference type="AlphaFoldDB" id="A0A149PBY5"/>
<organism evidence="2 3">
    <name type="scientific">Paraburkholderia monticola</name>
    <dbReference type="NCBI Taxonomy" id="1399968"/>
    <lineage>
        <taxon>Bacteria</taxon>
        <taxon>Pseudomonadati</taxon>
        <taxon>Pseudomonadota</taxon>
        <taxon>Betaproteobacteria</taxon>
        <taxon>Burkholderiales</taxon>
        <taxon>Burkholderiaceae</taxon>
        <taxon>Paraburkholderia</taxon>
    </lineage>
</organism>
<dbReference type="InterPro" id="IPR029068">
    <property type="entry name" value="Glyas_Bleomycin-R_OHBP_Dase"/>
</dbReference>
<dbReference type="STRING" id="1399968.CI15_33945"/>
<sequence>MSGSKAYVEHVAIWVKDIHWHIRFFESVLGMTMREVDGTREEPRQYWTLGGLQFIHAPHHEGPEGRLAHLGVMCEDLEAALVATQAFNVTAMQQGRNWLRLPDGLALELIQAKPAACVAQALAINPRAEA</sequence>
<name>A0A149PBY5_9BURK</name>
<dbReference type="Pfam" id="PF00903">
    <property type="entry name" value="Glyoxalase"/>
    <property type="match status" value="1"/>
</dbReference>
<dbReference type="Proteomes" id="UP000075613">
    <property type="component" value="Unassembled WGS sequence"/>
</dbReference>
<comment type="caution">
    <text evidence="2">The sequence shown here is derived from an EMBL/GenBank/DDBJ whole genome shotgun (WGS) entry which is preliminary data.</text>
</comment>
<evidence type="ECO:0000313" key="3">
    <source>
        <dbReference type="Proteomes" id="UP000075613"/>
    </source>
</evidence>
<proteinExistence type="predicted"/>
<dbReference type="Gene3D" id="3.10.180.10">
    <property type="entry name" value="2,3-Dihydroxybiphenyl 1,2-Dioxygenase, domain 1"/>
    <property type="match status" value="1"/>
</dbReference>